<accession>A0ABW3JSA2</accession>
<dbReference type="RefSeq" id="WP_386106630.1">
    <property type="nucleotide sequence ID" value="NZ_JBHTJR010000040.1"/>
</dbReference>
<protein>
    <recommendedName>
        <fullName evidence="3">HNH endonuclease</fullName>
    </recommendedName>
</protein>
<proteinExistence type="predicted"/>
<reference evidence="2" key="1">
    <citation type="journal article" date="2019" name="Int. J. Syst. Evol. Microbiol.">
        <title>The Global Catalogue of Microorganisms (GCM) 10K type strain sequencing project: providing services to taxonomists for standard genome sequencing and annotation.</title>
        <authorList>
            <consortium name="The Broad Institute Genomics Platform"/>
            <consortium name="The Broad Institute Genome Sequencing Center for Infectious Disease"/>
            <person name="Wu L."/>
            <person name="Ma J."/>
        </authorList>
    </citation>
    <scope>NUCLEOTIDE SEQUENCE [LARGE SCALE GENOMIC DNA]</scope>
    <source>
        <strain evidence="2">CCUG 60527</strain>
    </source>
</reference>
<evidence type="ECO:0000313" key="2">
    <source>
        <dbReference type="Proteomes" id="UP001597062"/>
    </source>
</evidence>
<comment type="caution">
    <text evidence="1">The sequence shown here is derived from an EMBL/GenBank/DDBJ whole genome shotgun (WGS) entry which is preliminary data.</text>
</comment>
<dbReference type="EMBL" id="JBHTJR010000040">
    <property type="protein sequence ID" value="MFD0992894.1"/>
    <property type="molecule type" value="Genomic_DNA"/>
</dbReference>
<name>A0ABW3JSA2_9FLAO</name>
<evidence type="ECO:0000313" key="1">
    <source>
        <dbReference type="EMBL" id="MFD0992894.1"/>
    </source>
</evidence>
<organism evidence="1 2">
    <name type="scientific">Tenacibaculum geojense</name>
    <dbReference type="NCBI Taxonomy" id="915352"/>
    <lineage>
        <taxon>Bacteria</taxon>
        <taxon>Pseudomonadati</taxon>
        <taxon>Bacteroidota</taxon>
        <taxon>Flavobacteriia</taxon>
        <taxon>Flavobacteriales</taxon>
        <taxon>Flavobacteriaceae</taxon>
        <taxon>Tenacibaculum</taxon>
    </lineage>
</organism>
<dbReference type="Proteomes" id="UP001597062">
    <property type="component" value="Unassembled WGS sequence"/>
</dbReference>
<keyword evidence="2" id="KW-1185">Reference proteome</keyword>
<sequence>MTKPTNNTINEDMRNTCFFCSESISGKKTQEHIIPNSLLGKLGIKEETVTGKGVFQYSRIKVPAHSSCNSGFGSAYEDRIIKQLESPEQLFNDLKAEESGISMIYGPDESKTMLVSTWLSKIYYGLFYNDYLKIDDNEYKEVSKQIIDTDNFRIIQSAYKDGVGFCLPSSLYVFESEKDFFDLRTFVYPQMIMIKIKKLVFILLIGDGFLTKNYLNEELLSNFREKLLLEEKRNDKFPLHLYALSEIMALRMCIPKSPSFVYSNKEIMNMSLSTGVSNPDEYYKVDEELIEKTRNEILIDLGVKIE</sequence>
<gene>
    <name evidence="1" type="ORF">ACFQ1U_06725</name>
</gene>
<evidence type="ECO:0008006" key="3">
    <source>
        <dbReference type="Google" id="ProtNLM"/>
    </source>
</evidence>